<dbReference type="Proteomes" id="UP000012174">
    <property type="component" value="Unassembled WGS sequence"/>
</dbReference>
<evidence type="ECO:0000313" key="2">
    <source>
        <dbReference type="Proteomes" id="UP000012174"/>
    </source>
</evidence>
<dbReference type="PANTHER" id="PTHR40616:SF1">
    <property type="entry name" value="LINALOOL DEHYDRATASE_ISOMERASE DOMAIN-CONTAINING PROTEIN"/>
    <property type="match status" value="1"/>
</dbReference>
<proteinExistence type="predicted"/>
<accession>M7TZX0</accession>
<dbReference type="EMBL" id="KB705487">
    <property type="protein sequence ID" value="EMR72210.1"/>
    <property type="molecule type" value="Genomic_DNA"/>
</dbReference>
<organism evidence="1 2">
    <name type="scientific">Eutypa lata (strain UCR-EL1)</name>
    <name type="common">Grapevine dieback disease fungus</name>
    <name type="synonym">Eutypa armeniacae</name>
    <dbReference type="NCBI Taxonomy" id="1287681"/>
    <lineage>
        <taxon>Eukaryota</taxon>
        <taxon>Fungi</taxon>
        <taxon>Dikarya</taxon>
        <taxon>Ascomycota</taxon>
        <taxon>Pezizomycotina</taxon>
        <taxon>Sordariomycetes</taxon>
        <taxon>Xylariomycetidae</taxon>
        <taxon>Xylariales</taxon>
        <taxon>Diatrypaceae</taxon>
        <taxon>Eutypa</taxon>
    </lineage>
</organism>
<dbReference type="KEGG" id="ela:UCREL1_738"/>
<dbReference type="AlphaFoldDB" id="M7TZX0"/>
<evidence type="ECO:0000313" key="1">
    <source>
        <dbReference type="EMBL" id="EMR72210.1"/>
    </source>
</evidence>
<dbReference type="eggNOG" id="ENOG502RH0W">
    <property type="taxonomic scope" value="Eukaryota"/>
</dbReference>
<protein>
    <submittedName>
        <fullName evidence="1">Uncharacterized protein</fullName>
    </submittedName>
</protein>
<dbReference type="OrthoDB" id="2580323at2759"/>
<dbReference type="PANTHER" id="PTHR40616">
    <property type="entry name" value="LINALOOL DEHYDRATASE_ISOMERASE DOMAIN-CONTAINING PROTEIN"/>
    <property type="match status" value="1"/>
</dbReference>
<keyword evidence="2" id="KW-1185">Reference proteome</keyword>
<dbReference type="OMA" id="TENGPRM"/>
<dbReference type="HOGENOM" id="CLU_069842_0_0_1"/>
<gene>
    <name evidence="1" type="ORF">UCREL1_738</name>
</gene>
<name>M7TZX0_EUTLA</name>
<sequence>MGWMDQYYDSSAGYLYDFSSTEALGHETRSSVWYAFGLLARNDGNDVAEAEKIIKNVISGQFKVESEEWYGDYQKYPEEPYVGSAAYPASIYNSWDPNWRGFIGTTLILAIEEFSDLLSKNTQELILESLYNTTIGDSYRFGSLEPGKDNLFPSYSNPAIMRAFVSGWTGRRLEESNMTKAGEQYAQEIIDLFNEFDTLSEFNSGTYTGVSLFGLILWSKYLPSDSIMTENGPRMINQTWEAVSALWHPGLRNMAGPWDRSYGYDMNRYLSLMALWFWPLIGKEEAGLIPNVSCNK</sequence>
<reference evidence="2" key="1">
    <citation type="journal article" date="2013" name="Genome Announc.">
        <title>Draft genome sequence of the grapevine dieback fungus Eutypa lata UCR-EL1.</title>
        <authorList>
            <person name="Blanco-Ulate B."/>
            <person name="Rolshausen P.E."/>
            <person name="Cantu D."/>
        </authorList>
    </citation>
    <scope>NUCLEOTIDE SEQUENCE [LARGE SCALE GENOMIC DNA]</scope>
    <source>
        <strain evidence="2">UCR-EL1</strain>
    </source>
</reference>